<dbReference type="PANTHER" id="PTHR10890:SF3">
    <property type="entry name" value="CYSTEINE--TRNA LIGASE, CYTOPLASMIC"/>
    <property type="match status" value="1"/>
</dbReference>
<keyword evidence="7 9" id="KW-0648">Protein biosynthesis</keyword>
<evidence type="ECO:0000259" key="11">
    <source>
        <dbReference type="Pfam" id="PF23493"/>
    </source>
</evidence>
<feature type="domain" description="Cysteinyl-tRNA ligase anticodon binding" evidence="11">
    <location>
        <begin position="423"/>
        <end position="464"/>
    </location>
</feature>
<proteinExistence type="inferred from homology"/>
<dbReference type="GO" id="GO:0008270">
    <property type="term" value="F:zinc ion binding"/>
    <property type="evidence" value="ECO:0007669"/>
    <property type="project" value="UniProtKB-UniRule"/>
</dbReference>
<dbReference type="AlphaFoldDB" id="A0A2N2E9P4"/>
<evidence type="ECO:0000256" key="4">
    <source>
        <dbReference type="ARBA" id="ARBA00022741"/>
    </source>
</evidence>
<comment type="similarity">
    <text evidence="9">Belongs to the class-I aminoacyl-tRNA synthetase family.</text>
</comment>
<dbReference type="HAMAP" id="MF_00041">
    <property type="entry name" value="Cys_tRNA_synth"/>
    <property type="match status" value="1"/>
</dbReference>
<keyword evidence="4 9" id="KW-0547">Nucleotide-binding</keyword>
<accession>A0A2N2E9P4</accession>
<dbReference type="EMBL" id="PHAI01000002">
    <property type="protein sequence ID" value="PKM91431.1"/>
    <property type="molecule type" value="Genomic_DNA"/>
</dbReference>
<evidence type="ECO:0000256" key="6">
    <source>
        <dbReference type="ARBA" id="ARBA00022840"/>
    </source>
</evidence>
<dbReference type="GO" id="GO:0005829">
    <property type="term" value="C:cytosol"/>
    <property type="evidence" value="ECO:0007669"/>
    <property type="project" value="TreeGrafter"/>
</dbReference>
<evidence type="ECO:0000313" key="13">
    <source>
        <dbReference type="Proteomes" id="UP000233517"/>
    </source>
</evidence>
<feature type="binding site" evidence="9">
    <location>
        <position position="293"/>
    </location>
    <ligand>
        <name>ATP</name>
        <dbReference type="ChEBI" id="CHEBI:30616"/>
    </ligand>
</feature>
<keyword evidence="8 9" id="KW-0030">Aminoacyl-tRNA synthetase</keyword>
<gene>
    <name evidence="9" type="primary">cysS</name>
    <name evidence="12" type="ORF">CVU82_02440</name>
</gene>
<reference evidence="12 13" key="1">
    <citation type="journal article" date="2017" name="ISME J.">
        <title>Potential for microbial H2 and metal transformations associated with novel bacteria and archaea in deep terrestrial subsurface sediments.</title>
        <authorList>
            <person name="Hernsdorf A.W."/>
            <person name="Amano Y."/>
            <person name="Miyakawa K."/>
            <person name="Ise K."/>
            <person name="Suzuki Y."/>
            <person name="Anantharaman K."/>
            <person name="Probst A."/>
            <person name="Burstein D."/>
            <person name="Thomas B.C."/>
            <person name="Banfield J.F."/>
        </authorList>
    </citation>
    <scope>NUCLEOTIDE SEQUENCE [LARGE SCALE GENOMIC DNA]</scope>
    <source>
        <strain evidence="12">HGW-Falkowbacteria-1</strain>
    </source>
</reference>
<evidence type="ECO:0000259" key="10">
    <source>
        <dbReference type="Pfam" id="PF01406"/>
    </source>
</evidence>
<dbReference type="Gene3D" id="3.40.50.620">
    <property type="entry name" value="HUPs"/>
    <property type="match status" value="1"/>
</dbReference>
<evidence type="ECO:0000313" key="12">
    <source>
        <dbReference type="EMBL" id="PKM91431.1"/>
    </source>
</evidence>
<evidence type="ECO:0000256" key="2">
    <source>
        <dbReference type="ARBA" id="ARBA00022598"/>
    </source>
</evidence>
<dbReference type="InterPro" id="IPR056411">
    <property type="entry name" value="CysS_C"/>
</dbReference>
<dbReference type="InterPro" id="IPR024909">
    <property type="entry name" value="Cys-tRNA/MSH_ligase"/>
</dbReference>
<evidence type="ECO:0000256" key="5">
    <source>
        <dbReference type="ARBA" id="ARBA00022833"/>
    </source>
</evidence>
<sequence length="472" mass="53984">MKKILLYNTLNRKKEEFKPLKSGELSFYYCGPTVYWTQHIGNLRGSVCADLVHRTFKYLNYEVSMVRNYTDVGHLVSDEDEGEDKIEKTAKKENVSPKEIADKYIKVYENDIAKINILEPRFKPRATEYISEMIDLVQVLVAKGYAYSSDLAIYFDISKFKNYTALSRQKIEKNKSGAGRGAISDQGKKNQQDFALWFFKAGEHKNALQFWASPFFSPLVESGFGFPGWHLECSAMIKSLLGNTIDIHMGGVEHVSVHHTNEIAQSEAANGVKLADYWIHNEHLLVNDGKMSKSQGTSYSLSEIEEKGFKVLALRFFFLQAHYRSKQNFTFEALKAAQKGLSNIENKIIKLGSKVGEVSDDFKKVFLKDLLDDFNLPKTLAILSEIFKSDLSNEDKLATILDFDKVWGLNFCNLLKRGEDKEKLSDEVDKIIKEREAARESKDFEKSDELRLKLEKMGYKVEDSLRGTVLKK</sequence>
<feature type="domain" description="tRNA synthetases class I catalytic" evidence="10">
    <location>
        <begin position="17"/>
        <end position="338"/>
    </location>
</feature>
<organism evidence="12 13">
    <name type="scientific">Candidatus Falkowbacteria bacterium HGW-Falkowbacteria-1</name>
    <dbReference type="NCBI Taxonomy" id="2013768"/>
    <lineage>
        <taxon>Bacteria</taxon>
        <taxon>Candidatus Falkowiibacteriota</taxon>
    </lineage>
</organism>
<comment type="catalytic activity">
    <reaction evidence="9">
        <text>tRNA(Cys) + L-cysteine + ATP = L-cysteinyl-tRNA(Cys) + AMP + diphosphate</text>
        <dbReference type="Rhea" id="RHEA:17773"/>
        <dbReference type="Rhea" id="RHEA-COMP:9661"/>
        <dbReference type="Rhea" id="RHEA-COMP:9679"/>
        <dbReference type="ChEBI" id="CHEBI:30616"/>
        <dbReference type="ChEBI" id="CHEBI:33019"/>
        <dbReference type="ChEBI" id="CHEBI:35235"/>
        <dbReference type="ChEBI" id="CHEBI:78442"/>
        <dbReference type="ChEBI" id="CHEBI:78517"/>
        <dbReference type="ChEBI" id="CHEBI:456215"/>
        <dbReference type="EC" id="6.1.1.16"/>
    </reaction>
</comment>
<dbReference type="InterPro" id="IPR014729">
    <property type="entry name" value="Rossmann-like_a/b/a_fold"/>
</dbReference>
<keyword evidence="6 9" id="KW-0067">ATP-binding</keyword>
<protein>
    <recommendedName>
        <fullName evidence="9">Cysteine--tRNA ligase</fullName>
        <ecNumber evidence="9">6.1.1.16</ecNumber>
    </recommendedName>
    <alternativeName>
        <fullName evidence="9">Cysteinyl-tRNA synthetase</fullName>
        <shortName evidence="9">CysRS</shortName>
    </alternativeName>
</protein>
<evidence type="ECO:0000256" key="1">
    <source>
        <dbReference type="ARBA" id="ARBA00011245"/>
    </source>
</evidence>
<dbReference type="Gene3D" id="1.20.120.640">
    <property type="entry name" value="Anticodon-binding domain of a subclass of class I aminoacyl-tRNA synthetases"/>
    <property type="match status" value="1"/>
</dbReference>
<name>A0A2N2E9P4_9BACT</name>
<comment type="subunit">
    <text evidence="1 9">Monomer.</text>
</comment>
<feature type="binding site" evidence="9">
    <location>
        <position position="262"/>
    </location>
    <ligand>
        <name>Zn(2+)</name>
        <dbReference type="ChEBI" id="CHEBI:29105"/>
    </ligand>
</feature>
<comment type="subcellular location">
    <subcellularLocation>
        <location evidence="9">Cytoplasm</location>
    </subcellularLocation>
</comment>
<comment type="caution">
    <text evidence="12">The sequence shown here is derived from an EMBL/GenBank/DDBJ whole genome shotgun (WGS) entry which is preliminary data.</text>
</comment>
<dbReference type="SUPFAM" id="SSF47323">
    <property type="entry name" value="Anticodon-binding domain of a subclass of class I aminoacyl-tRNA synthetases"/>
    <property type="match status" value="1"/>
</dbReference>
<comment type="cofactor">
    <cofactor evidence="9">
        <name>Zn(2+)</name>
        <dbReference type="ChEBI" id="CHEBI:29105"/>
    </cofactor>
    <text evidence="9">Binds 1 zinc ion per subunit.</text>
</comment>
<dbReference type="GO" id="GO:0005524">
    <property type="term" value="F:ATP binding"/>
    <property type="evidence" value="ECO:0007669"/>
    <property type="project" value="UniProtKB-UniRule"/>
</dbReference>
<evidence type="ECO:0000256" key="9">
    <source>
        <dbReference type="HAMAP-Rule" id="MF_00041"/>
    </source>
</evidence>
<dbReference type="GO" id="GO:0006423">
    <property type="term" value="P:cysteinyl-tRNA aminoacylation"/>
    <property type="evidence" value="ECO:0007669"/>
    <property type="project" value="UniProtKB-UniRule"/>
</dbReference>
<dbReference type="InterPro" id="IPR009080">
    <property type="entry name" value="tRNAsynth_Ia_anticodon-bd"/>
</dbReference>
<dbReference type="Pfam" id="PF23493">
    <property type="entry name" value="CysS_C"/>
    <property type="match status" value="1"/>
</dbReference>
<feature type="short sequence motif" description="'HIGH' region" evidence="9">
    <location>
        <begin position="32"/>
        <end position="42"/>
    </location>
</feature>
<dbReference type="Proteomes" id="UP000233517">
    <property type="component" value="Unassembled WGS sequence"/>
</dbReference>
<keyword evidence="2 9" id="KW-0436">Ligase</keyword>
<evidence type="ECO:0000256" key="7">
    <source>
        <dbReference type="ARBA" id="ARBA00022917"/>
    </source>
</evidence>
<dbReference type="EC" id="6.1.1.16" evidence="9"/>
<evidence type="ECO:0000256" key="8">
    <source>
        <dbReference type="ARBA" id="ARBA00023146"/>
    </source>
</evidence>
<feature type="binding site" evidence="9">
    <location>
        <position position="233"/>
    </location>
    <ligand>
        <name>Zn(2+)</name>
        <dbReference type="ChEBI" id="CHEBI:29105"/>
    </ligand>
</feature>
<dbReference type="NCBIfam" id="TIGR00435">
    <property type="entry name" value="cysS"/>
    <property type="match status" value="1"/>
</dbReference>
<dbReference type="PRINTS" id="PR00983">
    <property type="entry name" value="TRNASYNTHCYS"/>
</dbReference>
<evidence type="ECO:0000256" key="3">
    <source>
        <dbReference type="ARBA" id="ARBA00022723"/>
    </source>
</evidence>
<dbReference type="Pfam" id="PF01406">
    <property type="entry name" value="tRNA-synt_1e"/>
    <property type="match status" value="1"/>
</dbReference>
<keyword evidence="5 9" id="KW-0862">Zinc</keyword>
<dbReference type="InterPro" id="IPR032678">
    <property type="entry name" value="tRNA-synt_1_cat_dom"/>
</dbReference>
<keyword evidence="3 9" id="KW-0479">Metal-binding</keyword>
<dbReference type="InterPro" id="IPR015803">
    <property type="entry name" value="Cys-tRNA-ligase"/>
</dbReference>
<dbReference type="GO" id="GO:0004817">
    <property type="term" value="F:cysteine-tRNA ligase activity"/>
    <property type="evidence" value="ECO:0007669"/>
    <property type="project" value="UniProtKB-UniRule"/>
</dbReference>
<dbReference type="PANTHER" id="PTHR10890">
    <property type="entry name" value="CYSTEINYL-TRNA SYNTHETASE"/>
    <property type="match status" value="1"/>
</dbReference>
<dbReference type="SUPFAM" id="SSF52374">
    <property type="entry name" value="Nucleotidylyl transferase"/>
    <property type="match status" value="1"/>
</dbReference>
<keyword evidence="9" id="KW-0963">Cytoplasm</keyword>
<feature type="short sequence motif" description="'KMSKS' region" evidence="9">
    <location>
        <begin position="290"/>
        <end position="294"/>
    </location>
</feature>
<feature type="binding site" evidence="9">
    <location>
        <position position="30"/>
    </location>
    <ligand>
        <name>Zn(2+)</name>
        <dbReference type="ChEBI" id="CHEBI:29105"/>
    </ligand>
</feature>
<feature type="binding site" evidence="9">
    <location>
        <position position="258"/>
    </location>
    <ligand>
        <name>Zn(2+)</name>
        <dbReference type="ChEBI" id="CHEBI:29105"/>
    </ligand>
</feature>